<feature type="compositionally biased region" description="Low complexity" evidence="1">
    <location>
        <begin position="337"/>
        <end position="355"/>
    </location>
</feature>
<proteinExistence type="predicted"/>
<dbReference type="AlphaFoldDB" id="A0A1M6HMF4"/>
<feature type="domain" description="N-terminal" evidence="2">
    <location>
        <begin position="47"/>
        <end position="137"/>
    </location>
</feature>
<evidence type="ECO:0000313" key="3">
    <source>
        <dbReference type="EMBL" id="SHJ23329.1"/>
    </source>
</evidence>
<protein>
    <recommendedName>
        <fullName evidence="2">N-terminal domain-containing protein</fullName>
    </recommendedName>
</protein>
<keyword evidence="4" id="KW-1185">Reference proteome</keyword>
<dbReference type="InterPro" id="IPR013610">
    <property type="entry name" value="ArdC_N"/>
</dbReference>
<dbReference type="Pfam" id="PF08401">
    <property type="entry name" value="ArdcN"/>
    <property type="match status" value="1"/>
</dbReference>
<dbReference type="OrthoDB" id="7605626at2"/>
<evidence type="ECO:0000256" key="1">
    <source>
        <dbReference type="SAM" id="MobiDB-lite"/>
    </source>
</evidence>
<evidence type="ECO:0000313" key="4">
    <source>
        <dbReference type="Proteomes" id="UP000184512"/>
    </source>
</evidence>
<name>A0A1M6HMF4_9ACTN</name>
<sequence length="355" mass="38502">MTGYRRPVSDADRAAAAEARQATLDKLHSQLCDGILALNDPQAWQAWLKFSSQFHRYSFGNSLLIMLQDPQATHVAGYQAFKAMGRQVRRGETGIKVLAPITRREPRLDDAGQPVRDDQDHVLHRTHVVATKPVTVFDIRQTDGPPLPDPKIGEATLLTGQAPSGLWDRLQGLLGERGFEVRRGADLGGPNGYTDLGRGLVMVRDDVDDAQAVKTLVHEAGHVLLHQGQGSRDCRGILEVEAESVAYMVTNAHGLDSSQYTFNYVAGWALNAVTEQRDLAEILRSTGQRVIGAADLILQATQPAPTITDGALDALESEVRTQVDPTRWEVAPAVAESPPQVSPPSRAVPAPALSL</sequence>
<dbReference type="GO" id="GO:0003697">
    <property type="term" value="F:single-stranded DNA binding"/>
    <property type="evidence" value="ECO:0007669"/>
    <property type="project" value="InterPro"/>
</dbReference>
<evidence type="ECO:0000259" key="2">
    <source>
        <dbReference type="Pfam" id="PF08401"/>
    </source>
</evidence>
<accession>A0A1M6HMF4</accession>
<feature type="region of interest" description="Disordered" evidence="1">
    <location>
        <begin position="332"/>
        <end position="355"/>
    </location>
</feature>
<dbReference type="EMBL" id="FQZG01000033">
    <property type="protein sequence ID" value="SHJ23329.1"/>
    <property type="molecule type" value="Genomic_DNA"/>
</dbReference>
<dbReference type="RefSeq" id="WP_073187793.1">
    <property type="nucleotide sequence ID" value="NZ_FQZG01000033.1"/>
</dbReference>
<gene>
    <name evidence="3" type="ORF">SAMN02745244_02021</name>
</gene>
<dbReference type="STRING" id="1123357.SAMN02745244_02021"/>
<organism evidence="3 4">
    <name type="scientific">Tessaracoccus bendigoensis DSM 12906</name>
    <dbReference type="NCBI Taxonomy" id="1123357"/>
    <lineage>
        <taxon>Bacteria</taxon>
        <taxon>Bacillati</taxon>
        <taxon>Actinomycetota</taxon>
        <taxon>Actinomycetes</taxon>
        <taxon>Propionibacteriales</taxon>
        <taxon>Propionibacteriaceae</taxon>
        <taxon>Tessaracoccus</taxon>
    </lineage>
</organism>
<dbReference type="Proteomes" id="UP000184512">
    <property type="component" value="Unassembled WGS sequence"/>
</dbReference>
<reference evidence="3 4" key="1">
    <citation type="submission" date="2016-11" db="EMBL/GenBank/DDBJ databases">
        <authorList>
            <person name="Jaros S."/>
            <person name="Januszkiewicz K."/>
            <person name="Wedrychowicz H."/>
        </authorList>
    </citation>
    <scope>NUCLEOTIDE SEQUENCE [LARGE SCALE GENOMIC DNA]</scope>
    <source>
        <strain evidence="3 4">DSM 12906</strain>
    </source>
</reference>